<accession>A0A2Z6M2X3</accession>
<feature type="region of interest" description="Disordered" evidence="1">
    <location>
        <begin position="295"/>
        <end position="320"/>
    </location>
</feature>
<dbReference type="Proteomes" id="UP000242715">
    <property type="component" value="Unassembled WGS sequence"/>
</dbReference>
<name>A0A2Z6M2X3_TRISU</name>
<sequence length="320" mass="34748">MRPASGHRFCRQRSASAHGRPHQGFAAVQSVTGVKHRHQRSVSAQGRRQQASFDGRRRPKPKKGGVIASEPETKGPDPPEGVRVGDILVKLGTSQEGVAPKEGPKKGEALLSNLSAETVKEKDNRTLLCSFRTKEEDTMWAQKGVVATVINGEAVPLVQDRITDAGFKDPVIIPMGADKVFVRSLAGGDVLTSVSNAADFFKLIVEEWGYAMGEDTCLFEEENGSEATQSEYEEGHVDPEVCRNINTLVDIIADGLEKEDNVVAQGQSIKVMSNQPDDNLSFEGHRGEVVVEFQPASNLVSQGEGGDRDSRTGDMTQRPR</sequence>
<feature type="compositionally biased region" description="Polar residues" evidence="1">
    <location>
        <begin position="41"/>
        <end position="52"/>
    </location>
</feature>
<evidence type="ECO:0008006" key="4">
    <source>
        <dbReference type="Google" id="ProtNLM"/>
    </source>
</evidence>
<dbReference type="EMBL" id="DF973309">
    <property type="protein sequence ID" value="GAU25338.1"/>
    <property type="molecule type" value="Genomic_DNA"/>
</dbReference>
<evidence type="ECO:0000313" key="3">
    <source>
        <dbReference type="Proteomes" id="UP000242715"/>
    </source>
</evidence>
<keyword evidence="3" id="KW-1185">Reference proteome</keyword>
<evidence type="ECO:0000256" key="1">
    <source>
        <dbReference type="SAM" id="MobiDB-lite"/>
    </source>
</evidence>
<reference evidence="3" key="1">
    <citation type="journal article" date="2017" name="Front. Plant Sci.">
        <title>Climate Clever Clovers: New Paradigm to Reduce the Environmental Footprint of Ruminants by Breeding Low Methanogenic Forages Utilizing Haplotype Variation.</title>
        <authorList>
            <person name="Kaur P."/>
            <person name="Appels R."/>
            <person name="Bayer P.E."/>
            <person name="Keeble-Gagnere G."/>
            <person name="Wang J."/>
            <person name="Hirakawa H."/>
            <person name="Shirasawa K."/>
            <person name="Vercoe P."/>
            <person name="Stefanova K."/>
            <person name="Durmic Z."/>
            <person name="Nichols P."/>
            <person name="Revell C."/>
            <person name="Isobe S.N."/>
            <person name="Edwards D."/>
            <person name="Erskine W."/>
        </authorList>
    </citation>
    <scope>NUCLEOTIDE SEQUENCE [LARGE SCALE GENOMIC DNA]</scope>
    <source>
        <strain evidence="3">cv. Daliak</strain>
    </source>
</reference>
<protein>
    <recommendedName>
        <fullName evidence="4">DUF4283 domain-containing protein</fullName>
    </recommendedName>
</protein>
<feature type="region of interest" description="Disordered" evidence="1">
    <location>
        <begin position="1"/>
        <end position="84"/>
    </location>
</feature>
<proteinExistence type="predicted"/>
<gene>
    <name evidence="2" type="ORF">TSUD_376010</name>
</gene>
<dbReference type="AlphaFoldDB" id="A0A2Z6M2X3"/>
<organism evidence="2 3">
    <name type="scientific">Trifolium subterraneum</name>
    <name type="common">Subterranean clover</name>
    <dbReference type="NCBI Taxonomy" id="3900"/>
    <lineage>
        <taxon>Eukaryota</taxon>
        <taxon>Viridiplantae</taxon>
        <taxon>Streptophyta</taxon>
        <taxon>Embryophyta</taxon>
        <taxon>Tracheophyta</taxon>
        <taxon>Spermatophyta</taxon>
        <taxon>Magnoliopsida</taxon>
        <taxon>eudicotyledons</taxon>
        <taxon>Gunneridae</taxon>
        <taxon>Pentapetalae</taxon>
        <taxon>rosids</taxon>
        <taxon>fabids</taxon>
        <taxon>Fabales</taxon>
        <taxon>Fabaceae</taxon>
        <taxon>Papilionoideae</taxon>
        <taxon>50 kb inversion clade</taxon>
        <taxon>NPAAA clade</taxon>
        <taxon>Hologalegina</taxon>
        <taxon>IRL clade</taxon>
        <taxon>Trifolieae</taxon>
        <taxon>Trifolium</taxon>
    </lineage>
</organism>
<evidence type="ECO:0000313" key="2">
    <source>
        <dbReference type="EMBL" id="GAU25338.1"/>
    </source>
</evidence>
<dbReference type="OrthoDB" id="1000944at2759"/>